<keyword evidence="9" id="KW-1185">Reference proteome</keyword>
<dbReference type="InterPro" id="IPR029485">
    <property type="entry name" value="CAT_C"/>
</dbReference>
<sequence>MGWTKIFRRKLIDHNEVSTELHRVLTTVDLTLLGIGSTLGTGIYVLAGQVAKTDAGPAVVISFLVAAFASVLAGLCYAEFGARVPKAGSAYVYSYVCVGEIIAFIVGWNLVMEYVIGVASVSKAYSGYVDSLVPSHGMSDAFKQVGVIHVSFLAEYFDFFAFGITILLTLLLMFGVKESSLFNNVFTVLNLLVVMFVIIAGGIYSNVANWKVEEGDAPQCENITGHIVEPGKVASGGFMPFGLKGVMAGAATCFYGFIGFDVIATTGEEAKNPKRAIPISIVLSLLFIFMAYFGISTVLTMMLPYYCQDDKAPLPFAFEYQGFTVGKWIVNIGALFALATSLLGSMFPMPRIIYSMAKDGLLFNFLAYVHPRFQTPIVATFIGGLLGAIMGALFELNSLIDMMSIGTLTAYTLVALCVLMLRYRKDEYGADGHEDNPPSITVGRFVGQIFNVSGARVPSRLSTVYTTTAVILYCALAFGFCGTLVVAQTKDTLNNVEIVLLAVFGGSMIVLLLSLMRQPVSRMELNFKVPLLPWVPGLSILINIYLILELSWATWVRFGIWMAVGLIIYCYCMCTGRADRTYNEASEEVRNHLRNNVSKVSIHGIDNPALEYTDEKQPPSSKTEKEEHQTGDGIYKNGKSSSNGVKTNGLLLQNLLQQQSPSNKDPIVTIHESSQNVLDGKPPGELILLTEEEKLQNKSTVQILLRDNSRSSSVEVTPVPVVAPKRYPPTIVNIHHDAQASILGANDVVDGVIAEAEQVLNDQAENLVNVIIAMASTDLEPHPEPPFIVNKNAPNAFQSRNQFPLDSDLQGQDPPPDDPIQHIHQVSQAQMKGEVLPYKPKLTPPEALAAAQEALKALIETLGEPPEPPIVEITLPEGFTERLLATHFTAKQLLAGDNSVERIDLVNQQVLSNSKDRSIPYTASPAIRAEVRESVNEFMKDPKNFVSTPTNKNNSEDETPPVDLTVIPEKLLKIHEEAKALLAPEDPLAIIHRICQQCLRNERNSDKPVTSSRSQREQTKAFVRNFMNKFQEPEKAGGTDTQPPPPLPSEEEVARIVGIHNKAQEVLRKTPSPQIDAKEAAEDIETIHQIAQLCLNGVNVESIPWLEPVLSSENTKQEIRDIHKQIIQDLSSSSKLPVDPEPLPPHVLKKTIDDINRLHSIAQESLRAPASPSIKIVDGDYAQIDYLPESPPEENDFLSSKIPAGNEEPLYAKINKRTRTEAEPIRVPKISVSFEAQDQLTPPEDEDINIEAHQRLKQRRPTGPTINFTPRQPNKHDSIEEDEEEPDEETYHSAFENIDESNDEQDYGPLNLNKVLPAGQEEAQAAVTRRQSQLNRSTDDLISIFDKNED</sequence>
<feature type="compositionally biased region" description="Basic and acidic residues" evidence="5">
    <location>
        <begin position="613"/>
        <end position="630"/>
    </location>
</feature>
<evidence type="ECO:0000256" key="6">
    <source>
        <dbReference type="SAM" id="Phobius"/>
    </source>
</evidence>
<dbReference type="GO" id="GO:0005886">
    <property type="term" value="C:plasma membrane"/>
    <property type="evidence" value="ECO:0007669"/>
    <property type="project" value="TreeGrafter"/>
</dbReference>
<name>A0A8J2KZF1_9HEXA</name>
<evidence type="ECO:0000313" key="9">
    <source>
        <dbReference type="Proteomes" id="UP000708208"/>
    </source>
</evidence>
<feature type="transmembrane region" description="Helical" evidence="6">
    <location>
        <begin position="375"/>
        <end position="394"/>
    </location>
</feature>
<dbReference type="InterPro" id="IPR002293">
    <property type="entry name" value="AA/rel_permease1"/>
</dbReference>
<feature type="transmembrane region" description="Helical" evidence="6">
    <location>
        <begin position="156"/>
        <end position="174"/>
    </location>
</feature>
<feature type="region of interest" description="Disordered" evidence="5">
    <location>
        <begin position="941"/>
        <end position="962"/>
    </location>
</feature>
<feature type="region of interest" description="Disordered" evidence="5">
    <location>
        <begin position="1255"/>
        <end position="1312"/>
    </location>
</feature>
<dbReference type="FunFam" id="1.20.1740.10:FF:000050">
    <property type="entry name" value="MGC157082 protein"/>
    <property type="match status" value="1"/>
</dbReference>
<dbReference type="PANTHER" id="PTHR43243">
    <property type="entry name" value="INNER MEMBRANE TRANSPORTER YGJI-RELATED"/>
    <property type="match status" value="1"/>
</dbReference>
<dbReference type="GO" id="GO:0000064">
    <property type="term" value="F:L-ornithine transmembrane transporter activity"/>
    <property type="evidence" value="ECO:0007669"/>
    <property type="project" value="TreeGrafter"/>
</dbReference>
<feature type="transmembrane region" description="Helical" evidence="6">
    <location>
        <begin position="181"/>
        <end position="204"/>
    </location>
</feature>
<feature type="transmembrane region" description="Helical" evidence="6">
    <location>
        <begin position="58"/>
        <end position="78"/>
    </location>
</feature>
<feature type="transmembrane region" description="Helical" evidence="6">
    <location>
        <begin position="276"/>
        <end position="295"/>
    </location>
</feature>
<evidence type="ECO:0000256" key="3">
    <source>
        <dbReference type="ARBA" id="ARBA00022989"/>
    </source>
</evidence>
<evidence type="ECO:0000256" key="5">
    <source>
        <dbReference type="SAM" id="MobiDB-lite"/>
    </source>
</evidence>
<dbReference type="Proteomes" id="UP000708208">
    <property type="component" value="Unassembled WGS sequence"/>
</dbReference>
<feature type="transmembrane region" description="Helical" evidence="6">
    <location>
        <begin position="529"/>
        <end position="548"/>
    </location>
</feature>
<dbReference type="Pfam" id="PF13906">
    <property type="entry name" value="AA_permease_C"/>
    <property type="match status" value="1"/>
</dbReference>
<accession>A0A8J2KZF1</accession>
<feature type="transmembrane region" description="Helical" evidence="6">
    <location>
        <begin position="21"/>
        <end position="46"/>
    </location>
</feature>
<evidence type="ECO:0000313" key="8">
    <source>
        <dbReference type="EMBL" id="CAG7823551.1"/>
    </source>
</evidence>
<feature type="transmembrane region" description="Helical" evidence="6">
    <location>
        <begin position="400"/>
        <end position="421"/>
    </location>
</feature>
<feature type="transmembrane region" description="Helical" evidence="6">
    <location>
        <begin position="328"/>
        <end position="354"/>
    </location>
</feature>
<evidence type="ECO:0000256" key="2">
    <source>
        <dbReference type="ARBA" id="ARBA00022692"/>
    </source>
</evidence>
<feature type="transmembrane region" description="Helical" evidence="6">
    <location>
        <begin position="90"/>
        <end position="111"/>
    </location>
</feature>
<feature type="transmembrane region" description="Helical" evidence="6">
    <location>
        <begin position="245"/>
        <end position="264"/>
    </location>
</feature>
<keyword evidence="2 6" id="KW-0812">Transmembrane</keyword>
<feature type="domain" description="Cationic amino acid transporter C-terminal" evidence="7">
    <location>
        <begin position="527"/>
        <end position="571"/>
    </location>
</feature>
<dbReference type="GO" id="GO:0097638">
    <property type="term" value="P:L-arginine import across plasma membrane"/>
    <property type="evidence" value="ECO:0007669"/>
    <property type="project" value="TreeGrafter"/>
</dbReference>
<reference evidence="8" key="1">
    <citation type="submission" date="2021-06" db="EMBL/GenBank/DDBJ databases">
        <authorList>
            <person name="Hodson N. C."/>
            <person name="Mongue J. A."/>
            <person name="Jaron S. K."/>
        </authorList>
    </citation>
    <scope>NUCLEOTIDE SEQUENCE</scope>
</reference>
<dbReference type="EMBL" id="CAJVCH010529862">
    <property type="protein sequence ID" value="CAG7823551.1"/>
    <property type="molecule type" value="Genomic_DNA"/>
</dbReference>
<comment type="subcellular location">
    <subcellularLocation>
        <location evidence="1">Membrane</location>
        <topology evidence="1">Multi-pass membrane protein</topology>
    </subcellularLocation>
</comment>
<dbReference type="OrthoDB" id="3900342at2759"/>
<evidence type="ECO:0000256" key="4">
    <source>
        <dbReference type="ARBA" id="ARBA00023136"/>
    </source>
</evidence>
<evidence type="ECO:0000259" key="7">
    <source>
        <dbReference type="Pfam" id="PF13906"/>
    </source>
</evidence>
<dbReference type="GO" id="GO:0015189">
    <property type="term" value="F:L-lysine transmembrane transporter activity"/>
    <property type="evidence" value="ECO:0007669"/>
    <property type="project" value="TreeGrafter"/>
</dbReference>
<gene>
    <name evidence="8" type="ORF">AFUS01_LOCUS33762</name>
</gene>
<dbReference type="Pfam" id="PF13520">
    <property type="entry name" value="AA_permease_2"/>
    <property type="match status" value="1"/>
</dbReference>
<feature type="compositionally biased region" description="Acidic residues" evidence="5">
    <location>
        <begin position="1297"/>
        <end position="1306"/>
    </location>
</feature>
<keyword evidence="4 6" id="KW-0472">Membrane</keyword>
<proteinExistence type="predicted"/>
<feature type="transmembrane region" description="Helical" evidence="6">
    <location>
        <begin position="498"/>
        <end position="517"/>
    </location>
</feature>
<evidence type="ECO:0000256" key="1">
    <source>
        <dbReference type="ARBA" id="ARBA00004141"/>
    </source>
</evidence>
<comment type="caution">
    <text evidence="8">The sequence shown here is derived from an EMBL/GenBank/DDBJ whole genome shotgun (WGS) entry which is preliminary data.</text>
</comment>
<organism evidence="8 9">
    <name type="scientific">Allacma fusca</name>
    <dbReference type="NCBI Taxonomy" id="39272"/>
    <lineage>
        <taxon>Eukaryota</taxon>
        <taxon>Metazoa</taxon>
        <taxon>Ecdysozoa</taxon>
        <taxon>Arthropoda</taxon>
        <taxon>Hexapoda</taxon>
        <taxon>Collembola</taxon>
        <taxon>Symphypleona</taxon>
        <taxon>Sminthuridae</taxon>
        <taxon>Allacma</taxon>
    </lineage>
</organism>
<feature type="compositionally biased region" description="Acidic residues" evidence="5">
    <location>
        <begin position="1279"/>
        <end position="1288"/>
    </location>
</feature>
<keyword evidence="3 6" id="KW-1133">Transmembrane helix</keyword>
<dbReference type="PANTHER" id="PTHR43243:SF105">
    <property type="entry name" value="CATIONIC AMINO ACID TRANSPORTER C-TERMINAL DOMAIN-CONTAINING PROTEIN"/>
    <property type="match status" value="1"/>
</dbReference>
<protein>
    <recommendedName>
        <fullName evidence="7">Cationic amino acid transporter C-terminal domain-containing protein</fullName>
    </recommendedName>
</protein>
<feature type="transmembrane region" description="Helical" evidence="6">
    <location>
        <begin position="464"/>
        <end position="486"/>
    </location>
</feature>
<feature type="region of interest" description="Disordered" evidence="5">
    <location>
        <begin position="608"/>
        <end position="642"/>
    </location>
</feature>
<dbReference type="GO" id="GO:0061459">
    <property type="term" value="F:L-arginine transmembrane transporter activity"/>
    <property type="evidence" value="ECO:0007669"/>
    <property type="project" value="TreeGrafter"/>
</dbReference>